<dbReference type="InterPro" id="IPR013216">
    <property type="entry name" value="Methyltransf_11"/>
</dbReference>
<dbReference type="PANTHER" id="PTHR45180">
    <property type="entry name" value="OS01G0307686 PROTEIN"/>
    <property type="match status" value="1"/>
</dbReference>
<dbReference type="GO" id="GO:0008757">
    <property type="term" value="F:S-adenosylmethionine-dependent methyltransferase activity"/>
    <property type="evidence" value="ECO:0007669"/>
    <property type="project" value="InterPro"/>
</dbReference>
<dbReference type="InterPro" id="IPR029063">
    <property type="entry name" value="SAM-dependent_MTases_sf"/>
</dbReference>
<organism evidence="2">
    <name type="scientific">Anthurium amnicola</name>
    <dbReference type="NCBI Taxonomy" id="1678845"/>
    <lineage>
        <taxon>Eukaryota</taxon>
        <taxon>Viridiplantae</taxon>
        <taxon>Streptophyta</taxon>
        <taxon>Embryophyta</taxon>
        <taxon>Tracheophyta</taxon>
        <taxon>Spermatophyta</taxon>
        <taxon>Magnoliopsida</taxon>
        <taxon>Liliopsida</taxon>
        <taxon>Araceae</taxon>
        <taxon>Pothoideae</taxon>
        <taxon>Potheae</taxon>
        <taxon>Anthurium</taxon>
    </lineage>
</organism>
<name>A0A1D1Z5R3_9ARAE</name>
<keyword evidence="2" id="KW-0489">Methyltransferase</keyword>
<dbReference type="PANTHER" id="PTHR45180:SF1">
    <property type="entry name" value="OS01G0307686 PROTEIN"/>
    <property type="match status" value="1"/>
</dbReference>
<dbReference type="Pfam" id="PF08241">
    <property type="entry name" value="Methyltransf_11"/>
    <property type="match status" value="1"/>
</dbReference>
<proteinExistence type="predicted"/>
<dbReference type="Gene3D" id="3.40.50.150">
    <property type="entry name" value="Vaccinia Virus protein VP39"/>
    <property type="match status" value="1"/>
</dbReference>
<sequence>EREREMADLFQNQSENYVEVRPNYPPELFRFIASKTPRHQLAWDVATGSGQAAASLAGIYETVVATDTSAQQLAHAPPLPNVRYGHTPAAIPLDELELHVAPPGTVDVVTVAQGLHWFDLPSFYGVANRALRRPGGVLAAWCYTRLRVDERVDAVYDRFFAASWPYWAPERRMVEERYAGVEFPFEAVEGEEHTGPFEFATAREMDLGALLTYIRSWSAYQTALDKGVDLLDEVWRAEFRRAWGGDGSAVKAVRFPVYLRIGRVTS</sequence>
<feature type="non-terminal residue" evidence="2">
    <location>
        <position position="1"/>
    </location>
</feature>
<dbReference type="EMBL" id="GDJX01005688">
    <property type="protein sequence ID" value="JAT62248.1"/>
    <property type="molecule type" value="Transcribed_RNA"/>
</dbReference>
<dbReference type="CDD" id="cd02440">
    <property type="entry name" value="AdoMet_MTases"/>
    <property type="match status" value="1"/>
</dbReference>
<dbReference type="GO" id="GO:0032259">
    <property type="term" value="P:methylation"/>
    <property type="evidence" value="ECO:0007669"/>
    <property type="project" value="UniProtKB-KW"/>
</dbReference>
<feature type="domain" description="Methyltransferase type 11" evidence="1">
    <location>
        <begin position="44"/>
        <end position="139"/>
    </location>
</feature>
<evidence type="ECO:0000259" key="1">
    <source>
        <dbReference type="Pfam" id="PF08241"/>
    </source>
</evidence>
<accession>A0A1D1Z5R3</accession>
<gene>
    <name evidence="2" type="primary">DDB_G0268948_0</name>
    <name evidence="2" type="ORF">g.107538</name>
</gene>
<dbReference type="SUPFAM" id="SSF53335">
    <property type="entry name" value="S-adenosyl-L-methionine-dependent methyltransferases"/>
    <property type="match status" value="1"/>
</dbReference>
<dbReference type="AlphaFoldDB" id="A0A1D1Z5R3"/>
<keyword evidence="2" id="KW-0808">Transferase</keyword>
<evidence type="ECO:0000313" key="2">
    <source>
        <dbReference type="EMBL" id="JAT62248.1"/>
    </source>
</evidence>
<reference evidence="2" key="1">
    <citation type="submission" date="2015-07" db="EMBL/GenBank/DDBJ databases">
        <title>Transcriptome Assembly of Anthurium amnicola.</title>
        <authorList>
            <person name="Suzuki J."/>
        </authorList>
    </citation>
    <scope>NUCLEOTIDE SEQUENCE</scope>
</reference>
<protein>
    <submittedName>
        <fullName evidence="2">Putative methyltransferase DDB_G0268948</fullName>
    </submittedName>
</protein>